<sequence>MPKLDLSDAPVRTSCVYPGKLADHCKGRSKIALGDLGGLDQFGVNLTRLAPSAASAHQHWHLKEDELIYMLEGEAVLVEDDGETVLRAGDVATFKAGAPNGHMVVNRSDAYAVLLEVGTRAQDEVASYTDPAGDMKVVKENGAWKFFRKNGEAY</sequence>
<dbReference type="InterPro" id="IPR013096">
    <property type="entry name" value="Cupin_2"/>
</dbReference>
<gene>
    <name evidence="3" type="ORF">ACFMB1_04715</name>
</gene>
<evidence type="ECO:0000313" key="4">
    <source>
        <dbReference type="Proteomes" id="UP001596116"/>
    </source>
</evidence>
<dbReference type="PANTHER" id="PTHR35848:SF9">
    <property type="entry name" value="SLL1358 PROTEIN"/>
    <property type="match status" value="1"/>
</dbReference>
<evidence type="ECO:0000256" key="1">
    <source>
        <dbReference type="ARBA" id="ARBA00022723"/>
    </source>
</evidence>
<dbReference type="RefSeq" id="WP_379879828.1">
    <property type="nucleotide sequence ID" value="NZ_JBHPON010000001.1"/>
</dbReference>
<dbReference type="CDD" id="cd02224">
    <property type="entry name" value="cupin_SPO2919-like"/>
    <property type="match status" value="1"/>
</dbReference>
<dbReference type="Gene3D" id="2.60.120.10">
    <property type="entry name" value="Jelly Rolls"/>
    <property type="match status" value="1"/>
</dbReference>
<feature type="domain" description="Cupin type-2" evidence="2">
    <location>
        <begin position="46"/>
        <end position="117"/>
    </location>
</feature>
<comment type="caution">
    <text evidence="3">The sequence shown here is derived from an EMBL/GenBank/DDBJ whole genome shotgun (WGS) entry which is preliminary data.</text>
</comment>
<proteinExistence type="predicted"/>
<dbReference type="InterPro" id="IPR011051">
    <property type="entry name" value="RmlC_Cupin_sf"/>
</dbReference>
<organism evidence="3 4">
    <name type="scientific">Hyphococcus aureus</name>
    <dbReference type="NCBI Taxonomy" id="2666033"/>
    <lineage>
        <taxon>Bacteria</taxon>
        <taxon>Pseudomonadati</taxon>
        <taxon>Pseudomonadota</taxon>
        <taxon>Alphaproteobacteria</taxon>
        <taxon>Parvularculales</taxon>
        <taxon>Parvularculaceae</taxon>
        <taxon>Hyphococcus</taxon>
    </lineage>
</organism>
<accession>A0ABW1KTJ4</accession>
<protein>
    <submittedName>
        <fullName evidence="3">Cupin domain-containing protein</fullName>
    </submittedName>
</protein>
<evidence type="ECO:0000313" key="3">
    <source>
        <dbReference type="EMBL" id="MFC6034834.1"/>
    </source>
</evidence>
<dbReference type="Pfam" id="PF07883">
    <property type="entry name" value="Cupin_2"/>
    <property type="match status" value="1"/>
</dbReference>
<dbReference type="EMBL" id="JBHPON010000001">
    <property type="protein sequence ID" value="MFC6034834.1"/>
    <property type="molecule type" value="Genomic_DNA"/>
</dbReference>
<dbReference type="Proteomes" id="UP001596116">
    <property type="component" value="Unassembled WGS sequence"/>
</dbReference>
<dbReference type="PANTHER" id="PTHR35848">
    <property type="entry name" value="OXALATE-BINDING PROTEIN"/>
    <property type="match status" value="1"/>
</dbReference>
<name>A0ABW1KTJ4_9PROT</name>
<dbReference type="SUPFAM" id="SSF51182">
    <property type="entry name" value="RmlC-like cupins"/>
    <property type="match status" value="1"/>
</dbReference>
<dbReference type="InterPro" id="IPR051610">
    <property type="entry name" value="GPI/OXD"/>
</dbReference>
<evidence type="ECO:0000259" key="2">
    <source>
        <dbReference type="Pfam" id="PF07883"/>
    </source>
</evidence>
<keyword evidence="4" id="KW-1185">Reference proteome</keyword>
<dbReference type="InterPro" id="IPR014710">
    <property type="entry name" value="RmlC-like_jellyroll"/>
</dbReference>
<reference evidence="3 4" key="1">
    <citation type="submission" date="2024-09" db="EMBL/GenBank/DDBJ databases">
        <authorList>
            <person name="Zhang Z.-H."/>
        </authorList>
    </citation>
    <scope>NUCLEOTIDE SEQUENCE [LARGE SCALE GENOMIC DNA]</scope>
    <source>
        <strain evidence="3 4">HHTR114</strain>
    </source>
</reference>
<keyword evidence="1" id="KW-0479">Metal-binding</keyword>